<reference evidence="4 5" key="1">
    <citation type="submission" date="2018-05" db="EMBL/GenBank/DDBJ databases">
        <title>Genomic Encyclopedia of Type Strains, Phase IV (KMG-IV): sequencing the most valuable type-strain genomes for metagenomic binning, comparative biology and taxonomic classification.</title>
        <authorList>
            <person name="Goeker M."/>
        </authorList>
    </citation>
    <scope>NUCLEOTIDE SEQUENCE [LARGE SCALE GENOMIC DNA]</scope>
    <source>
        <strain evidence="4 5">DSM 16791</strain>
    </source>
</reference>
<evidence type="ECO:0000313" key="4">
    <source>
        <dbReference type="EMBL" id="PWW03497.1"/>
    </source>
</evidence>
<dbReference type="EMBL" id="QGTR01000001">
    <property type="protein sequence ID" value="PWW03497.1"/>
    <property type="molecule type" value="Genomic_DNA"/>
</dbReference>
<feature type="transmembrane region" description="Helical" evidence="1">
    <location>
        <begin position="460"/>
        <end position="477"/>
    </location>
</feature>
<dbReference type="Proteomes" id="UP000246352">
    <property type="component" value="Unassembled WGS sequence"/>
</dbReference>
<feature type="transmembrane region" description="Helical" evidence="1">
    <location>
        <begin position="195"/>
        <end position="217"/>
    </location>
</feature>
<dbReference type="Pfam" id="PF07331">
    <property type="entry name" value="TctB"/>
    <property type="match status" value="1"/>
</dbReference>
<feature type="domain" description="DUF1468" evidence="3">
    <location>
        <begin position="502"/>
        <end position="645"/>
    </location>
</feature>
<feature type="transmembrane region" description="Helical" evidence="1">
    <location>
        <begin position="58"/>
        <end position="89"/>
    </location>
</feature>
<feature type="transmembrane region" description="Helical" evidence="1">
    <location>
        <begin position="528"/>
        <end position="549"/>
    </location>
</feature>
<evidence type="ECO:0000259" key="3">
    <source>
        <dbReference type="Pfam" id="PF07331"/>
    </source>
</evidence>
<feature type="transmembrane region" description="Helical" evidence="1">
    <location>
        <begin position="317"/>
        <end position="340"/>
    </location>
</feature>
<dbReference type="AlphaFoldDB" id="A0A317PRC2"/>
<feature type="transmembrane region" description="Helical" evidence="1">
    <location>
        <begin position="408"/>
        <end position="425"/>
    </location>
</feature>
<evidence type="ECO:0000259" key="2">
    <source>
        <dbReference type="Pfam" id="PF01970"/>
    </source>
</evidence>
<keyword evidence="1" id="KW-0812">Transmembrane</keyword>
<accession>A0A317PRC2</accession>
<feature type="transmembrane region" description="Helical" evidence="1">
    <location>
        <begin position="250"/>
        <end position="276"/>
    </location>
</feature>
<dbReference type="RefSeq" id="WP_110030054.1">
    <property type="nucleotide sequence ID" value="NZ_QGTR01000001.1"/>
</dbReference>
<feature type="transmembrane region" description="Helical" evidence="1">
    <location>
        <begin position="577"/>
        <end position="607"/>
    </location>
</feature>
<dbReference type="PANTHER" id="PTHR35342:SF5">
    <property type="entry name" value="TRICARBOXYLIC TRANSPORT PROTEIN"/>
    <property type="match status" value="1"/>
</dbReference>
<feature type="transmembrane region" description="Helical" evidence="1">
    <location>
        <begin position="109"/>
        <end position="132"/>
    </location>
</feature>
<feature type="transmembrane region" description="Helical" evidence="1">
    <location>
        <begin position="144"/>
        <end position="160"/>
    </location>
</feature>
<feature type="transmembrane region" description="Helical" evidence="1">
    <location>
        <begin position="381"/>
        <end position="402"/>
    </location>
</feature>
<keyword evidence="1" id="KW-1133">Transmembrane helix</keyword>
<proteinExistence type="predicted"/>
<name>A0A317PRC2_9HYPH</name>
<feature type="transmembrane region" description="Helical" evidence="1">
    <location>
        <begin position="432"/>
        <end position="454"/>
    </location>
</feature>
<protein>
    <submittedName>
        <fullName evidence="4">TctA family transporter</fullName>
    </submittedName>
</protein>
<gene>
    <name evidence="4" type="ORF">DFR52_101178</name>
</gene>
<dbReference type="Pfam" id="PF01970">
    <property type="entry name" value="TctA"/>
    <property type="match status" value="1"/>
</dbReference>
<dbReference type="PANTHER" id="PTHR35342">
    <property type="entry name" value="TRICARBOXYLIC TRANSPORT PROTEIN"/>
    <property type="match status" value="1"/>
</dbReference>
<feature type="transmembrane region" description="Helical" evidence="1">
    <location>
        <begin position="15"/>
        <end position="46"/>
    </location>
</feature>
<keyword evidence="1" id="KW-0472">Membrane</keyword>
<comment type="caution">
    <text evidence="4">The sequence shown here is derived from an EMBL/GenBank/DDBJ whole genome shotgun (WGS) entry which is preliminary data.</text>
</comment>
<keyword evidence="5" id="KW-1185">Reference proteome</keyword>
<evidence type="ECO:0000256" key="1">
    <source>
        <dbReference type="SAM" id="Phobius"/>
    </source>
</evidence>
<evidence type="ECO:0000313" key="5">
    <source>
        <dbReference type="Proteomes" id="UP000246352"/>
    </source>
</evidence>
<feature type="transmembrane region" description="Helical" evidence="1">
    <location>
        <begin position="619"/>
        <end position="640"/>
    </location>
</feature>
<sequence length="651" mass="68834">MDAWTTAIAGVTEPFTLLMLVCGVVVGLVIGVIPGLGGIFGMALLVPLTYTMDSYAAFALLLGMGSVITTSDTIPAVLIGVPGSIGAIATVEDGFPLARQNQAARAFGAAYSASLIGGLFGALVLALSIPVMRPLMLLLKSPDFLAISLFGLFFVAMLAGPQPLKGVIAALGGVLMSFVGIDDQSAVARFTFGTLYLWDGLPIGIVFLGLFGLPALMDLSRRTSISGATASMRPSSMLVGLKDTLREWRLVLQCSSLGSMLGAIPGIGLPVIEWVAYGMAKRDRKGGPEFGEGNIRGVIGPESANNAKEGGSLIPTIAFGLPGSATMSILLGAFMVQGLVPGPAMMTTNLPITYSLILFVALANILGASLCLGLTNPLARIALLPSTIIIPVALVFVTLGAFQTHASFADIVVLVGFGILGHFMAQGNWPRAAFSLGFVLGPSIERYFFLSYQIVGTDWIYRPSIQALILLGGAFAIRKTLAWRRARRAASAPGAHRISDMVAIALLSAACIFVIVDTWSMPDGARRFPTFTAILLLVVVAALAWQMFLRDRPRAPWASDATARLARRNETMKRMLVPVHCVLFASLVMLAGLVVAVPIFVLTVIWSRNRLAEQPTGRAAAVIAALSTTALSYGIFGWLISVPWPRPLLWF</sequence>
<feature type="transmembrane region" description="Helical" evidence="1">
    <location>
        <begin position="498"/>
        <end position="516"/>
    </location>
</feature>
<feature type="transmembrane region" description="Helical" evidence="1">
    <location>
        <begin position="352"/>
        <end position="374"/>
    </location>
</feature>
<organism evidence="4 5">
    <name type="scientific">Hoeflea marina</name>
    <dbReference type="NCBI Taxonomy" id="274592"/>
    <lineage>
        <taxon>Bacteria</taxon>
        <taxon>Pseudomonadati</taxon>
        <taxon>Pseudomonadota</taxon>
        <taxon>Alphaproteobacteria</taxon>
        <taxon>Hyphomicrobiales</taxon>
        <taxon>Rhizobiaceae</taxon>
        <taxon>Hoeflea</taxon>
    </lineage>
</organism>
<feature type="domain" description="DUF112" evidence="2">
    <location>
        <begin position="17"/>
        <end position="434"/>
    </location>
</feature>
<dbReference type="OrthoDB" id="9806425at2"/>
<dbReference type="InterPro" id="IPR002823">
    <property type="entry name" value="DUF112_TM"/>
</dbReference>
<dbReference type="InterPro" id="IPR009936">
    <property type="entry name" value="DUF1468"/>
</dbReference>